<feature type="transmembrane region" description="Helical" evidence="1">
    <location>
        <begin position="177"/>
        <end position="202"/>
    </location>
</feature>
<feature type="transmembrane region" description="Helical" evidence="1">
    <location>
        <begin position="21"/>
        <end position="42"/>
    </location>
</feature>
<dbReference type="InterPro" id="IPR021354">
    <property type="entry name" value="DUF2975"/>
</dbReference>
<keyword evidence="3" id="KW-1185">Reference proteome</keyword>
<keyword evidence="1" id="KW-0812">Transmembrane</keyword>
<dbReference type="EMBL" id="JACHDO010000001">
    <property type="protein sequence ID" value="MBB5491785.1"/>
    <property type="molecule type" value="Genomic_DNA"/>
</dbReference>
<proteinExistence type="predicted"/>
<keyword evidence="1" id="KW-1133">Transmembrane helix</keyword>
<evidence type="ECO:0000256" key="1">
    <source>
        <dbReference type="SAM" id="Phobius"/>
    </source>
</evidence>
<reference evidence="2 3" key="1">
    <citation type="submission" date="2020-08" db="EMBL/GenBank/DDBJ databases">
        <title>Sequencing the genomes of 1000 actinobacteria strains.</title>
        <authorList>
            <person name="Klenk H.-P."/>
        </authorList>
    </citation>
    <scope>NUCLEOTIDE SEQUENCE [LARGE SCALE GENOMIC DNA]</scope>
    <source>
        <strain evidence="2 3">DSM 44598</strain>
    </source>
</reference>
<feature type="transmembrane region" description="Helical" evidence="1">
    <location>
        <begin position="140"/>
        <end position="157"/>
    </location>
</feature>
<dbReference type="AlphaFoldDB" id="A0A840WIR2"/>
<dbReference type="RefSeq" id="WP_184365402.1">
    <property type="nucleotide sequence ID" value="NZ_BAAAKM010000021.1"/>
</dbReference>
<accession>A0A840WIR2</accession>
<organism evidence="2 3">
    <name type="scientific">Nocardiopsis metallicus</name>
    <dbReference type="NCBI Taxonomy" id="179819"/>
    <lineage>
        <taxon>Bacteria</taxon>
        <taxon>Bacillati</taxon>
        <taxon>Actinomycetota</taxon>
        <taxon>Actinomycetes</taxon>
        <taxon>Streptosporangiales</taxon>
        <taxon>Nocardiopsidaceae</taxon>
        <taxon>Nocardiopsis</taxon>
    </lineage>
</organism>
<feature type="transmembrane region" description="Helical" evidence="1">
    <location>
        <begin position="99"/>
        <end position="120"/>
    </location>
</feature>
<evidence type="ECO:0000313" key="2">
    <source>
        <dbReference type="EMBL" id="MBB5491785.1"/>
    </source>
</evidence>
<dbReference type="Pfam" id="PF11188">
    <property type="entry name" value="DUF2975"/>
    <property type="match status" value="1"/>
</dbReference>
<evidence type="ECO:0000313" key="3">
    <source>
        <dbReference type="Proteomes" id="UP000579647"/>
    </source>
</evidence>
<keyword evidence="1" id="KW-0472">Membrane</keyword>
<sequence length="219" mass="23583">MPSPHRPRIRWTRADSLLLQGTLFLVLLLLALSFGATVLWILPVISVGAMEWMNQITVHHTSEVARAVPDLTLLSEDVSVRGTDTLVLVFENPDTLERLLLALPALVQQALGLFVVYLVLRVLQGLGSGDPFVPANVRRVYAVAFAVLVGSLVLPLVEAVANTALWADRVPADEVALLAFDLGLGSGPVIGVLVGLLLASLAEVFRRGARMREDVEGLV</sequence>
<dbReference type="Proteomes" id="UP000579647">
    <property type="component" value="Unassembled WGS sequence"/>
</dbReference>
<protein>
    <submittedName>
        <fullName evidence="2">MFS family permease</fullName>
    </submittedName>
</protein>
<comment type="caution">
    <text evidence="2">The sequence shown here is derived from an EMBL/GenBank/DDBJ whole genome shotgun (WGS) entry which is preliminary data.</text>
</comment>
<name>A0A840WIR2_9ACTN</name>
<gene>
    <name evidence="2" type="ORF">HNR07_002922</name>
</gene>